<dbReference type="EMBL" id="JBHTOC010000004">
    <property type="protein sequence ID" value="MFD1429289.1"/>
    <property type="molecule type" value="Genomic_DNA"/>
</dbReference>
<evidence type="ECO:0000256" key="1">
    <source>
        <dbReference type="SAM" id="MobiDB-lite"/>
    </source>
</evidence>
<dbReference type="InterPro" id="IPR009214">
    <property type="entry name" value="DUF1129"/>
</dbReference>
<evidence type="ECO:0000256" key="2">
    <source>
        <dbReference type="SAM" id="Phobius"/>
    </source>
</evidence>
<feature type="transmembrane region" description="Helical" evidence="2">
    <location>
        <begin position="231"/>
        <end position="250"/>
    </location>
</feature>
<reference evidence="4" key="1">
    <citation type="journal article" date="2019" name="Int. J. Syst. Evol. Microbiol.">
        <title>The Global Catalogue of Microorganisms (GCM) 10K type strain sequencing project: providing services to taxonomists for standard genome sequencing and annotation.</title>
        <authorList>
            <consortium name="The Broad Institute Genomics Platform"/>
            <consortium name="The Broad Institute Genome Sequencing Center for Infectious Disease"/>
            <person name="Wu L."/>
            <person name="Ma J."/>
        </authorList>
    </citation>
    <scope>NUCLEOTIDE SEQUENCE [LARGE SCALE GENOMIC DNA]</scope>
    <source>
        <strain evidence="4">CCM 8980</strain>
    </source>
</reference>
<feature type="compositionally biased region" description="Basic and acidic residues" evidence="1">
    <location>
        <begin position="1"/>
        <end position="13"/>
    </location>
</feature>
<keyword evidence="2" id="KW-1133">Transmembrane helix</keyword>
<feature type="transmembrane region" description="Helical" evidence="2">
    <location>
        <begin position="296"/>
        <end position="313"/>
    </location>
</feature>
<protein>
    <submittedName>
        <fullName evidence="3">DUF1129 family protein</fullName>
    </submittedName>
</protein>
<comment type="caution">
    <text evidence="3">The sequence shown here is derived from an EMBL/GenBank/DDBJ whole genome shotgun (WGS) entry which is preliminary data.</text>
</comment>
<evidence type="ECO:0000313" key="4">
    <source>
        <dbReference type="Proteomes" id="UP001597196"/>
    </source>
</evidence>
<feature type="region of interest" description="Disordered" evidence="1">
    <location>
        <begin position="1"/>
        <end position="100"/>
    </location>
</feature>
<feature type="compositionally biased region" description="Low complexity" evidence="1">
    <location>
        <begin position="24"/>
        <end position="68"/>
    </location>
</feature>
<accession>A0ABW4CGU2</accession>
<keyword evidence="4" id="KW-1185">Reference proteome</keyword>
<keyword evidence="2" id="KW-0812">Transmembrane</keyword>
<organism evidence="3 4">
    <name type="scientific">Lacticaseibacillus mingshuiensis</name>
    <dbReference type="NCBI Taxonomy" id="2799574"/>
    <lineage>
        <taxon>Bacteria</taxon>
        <taxon>Bacillati</taxon>
        <taxon>Bacillota</taxon>
        <taxon>Bacilli</taxon>
        <taxon>Lactobacillales</taxon>
        <taxon>Lactobacillaceae</taxon>
        <taxon>Lacticaseibacillus</taxon>
    </lineage>
</organism>
<gene>
    <name evidence="3" type="ORF">ACFQ4P_03360</name>
</gene>
<proteinExistence type="predicted"/>
<sequence>MAEKDLNQEEPKTTPDVAPEETAKQAATPDTAAEAETTTQTTPSEAAPQDAPATETDTETDAPQTTAEVRAQLAEQEADAKPAGRNASRAQKQAEKHAAAKEAEVADAALAEASVSEMLGQLTRKNDEYVFKLRRQMTESALSDERQEQILKDILPEILTAQRKGQPATALYGPVSAKASALIYAPKPIKKAPLWLSMIDISLIFMAILALVNGVMMYFVKSKDAGTTQGIIPLLMMSITAGVIFAYYNDWSIRPKDQRPKFWLLILAGIVVFMVGSIISGVSALIPGPLTHGMPFWGYLIAAALSYGIHYLLKRRYHLPGLVGGALAATNRNAK</sequence>
<dbReference type="Proteomes" id="UP001597196">
    <property type="component" value="Unassembled WGS sequence"/>
</dbReference>
<dbReference type="RefSeq" id="WP_203626221.1">
    <property type="nucleotide sequence ID" value="NZ_BOLQ01000003.1"/>
</dbReference>
<dbReference type="Pfam" id="PF06570">
    <property type="entry name" value="DUF1129"/>
    <property type="match status" value="1"/>
</dbReference>
<feature type="transmembrane region" description="Helical" evidence="2">
    <location>
        <begin position="194"/>
        <end position="219"/>
    </location>
</feature>
<feature type="transmembrane region" description="Helical" evidence="2">
    <location>
        <begin position="262"/>
        <end position="284"/>
    </location>
</feature>
<keyword evidence="2" id="KW-0472">Membrane</keyword>
<evidence type="ECO:0000313" key="3">
    <source>
        <dbReference type="EMBL" id="MFD1429289.1"/>
    </source>
</evidence>
<name>A0ABW4CGU2_9LACO</name>